<evidence type="ECO:0000313" key="1">
    <source>
        <dbReference type="EMBL" id="KAI4383256.1"/>
    </source>
</evidence>
<protein>
    <submittedName>
        <fullName evidence="1">Uncharacterized protein</fullName>
    </submittedName>
</protein>
<accession>A0ACB9RZK6</accession>
<organism evidence="1 2">
    <name type="scientific">Melastoma candidum</name>
    <dbReference type="NCBI Taxonomy" id="119954"/>
    <lineage>
        <taxon>Eukaryota</taxon>
        <taxon>Viridiplantae</taxon>
        <taxon>Streptophyta</taxon>
        <taxon>Embryophyta</taxon>
        <taxon>Tracheophyta</taxon>
        <taxon>Spermatophyta</taxon>
        <taxon>Magnoliopsida</taxon>
        <taxon>eudicotyledons</taxon>
        <taxon>Gunneridae</taxon>
        <taxon>Pentapetalae</taxon>
        <taxon>rosids</taxon>
        <taxon>malvids</taxon>
        <taxon>Myrtales</taxon>
        <taxon>Melastomataceae</taxon>
        <taxon>Melastomatoideae</taxon>
        <taxon>Melastomateae</taxon>
        <taxon>Melastoma</taxon>
    </lineage>
</organism>
<gene>
    <name evidence="1" type="ORF">MLD38_009118</name>
</gene>
<name>A0ACB9RZK6_9MYRT</name>
<evidence type="ECO:0000313" key="2">
    <source>
        <dbReference type="Proteomes" id="UP001057402"/>
    </source>
</evidence>
<comment type="caution">
    <text evidence="1">The sequence shown here is derived from an EMBL/GenBank/DDBJ whole genome shotgun (WGS) entry which is preliminary data.</text>
</comment>
<sequence>MAPCNSAVFSAPVLPARSFCLPHGSPSNRVRAVCRGSLVESLRISADDDDLTGSLIIANKQYKDSSRRALSRPLSVSDRSPDNGPKIRVSFRGLPGSFTEEAAFKAYPDCKTVPCDEFEDAFKAVELWLADKAVLPIENSSGGSVHRNYDLLLRHRLHIVGEVQLMTKLCLLALPGVSMDQLKRVLSHWQALELSDGTLTKLGVARENVDDTATAAQHVAKNKLRDAGVVASVRAAEIYGLNILSERIQDDFGNMTRYLILAREPIMPTKANKSFKTSIVFTLNEGPGILFKALAVFALRDINLMKIESRPQMMQPVRVVDDSNSGSANTRDLEAFAAPRSESGFCCRYRYFDYLFFIDFEASMAEPRAQNALAHLQDFATFLRVLGCYPMDSNV</sequence>
<reference evidence="2" key="1">
    <citation type="journal article" date="2023" name="Front. Plant Sci.">
        <title>Chromosomal-level genome assembly of Melastoma candidum provides insights into trichome evolution.</title>
        <authorList>
            <person name="Zhong Y."/>
            <person name="Wu W."/>
            <person name="Sun C."/>
            <person name="Zou P."/>
            <person name="Liu Y."/>
            <person name="Dai S."/>
            <person name="Zhou R."/>
        </authorList>
    </citation>
    <scope>NUCLEOTIDE SEQUENCE [LARGE SCALE GENOMIC DNA]</scope>
</reference>
<keyword evidence="2" id="KW-1185">Reference proteome</keyword>
<dbReference type="EMBL" id="CM042882">
    <property type="protein sequence ID" value="KAI4383256.1"/>
    <property type="molecule type" value="Genomic_DNA"/>
</dbReference>
<dbReference type="Proteomes" id="UP001057402">
    <property type="component" value="Chromosome 3"/>
</dbReference>
<proteinExistence type="predicted"/>